<dbReference type="EMBL" id="WMIB01000011">
    <property type="protein sequence ID" value="MTH54073.1"/>
    <property type="molecule type" value="Genomic_DNA"/>
</dbReference>
<name>A0A7X2V5H9_9BACI</name>
<organism evidence="2 3">
    <name type="scientific">Metabacillus mangrovi</name>
    <dbReference type="NCBI Taxonomy" id="1491830"/>
    <lineage>
        <taxon>Bacteria</taxon>
        <taxon>Bacillati</taxon>
        <taxon>Bacillota</taxon>
        <taxon>Bacilli</taxon>
        <taxon>Bacillales</taxon>
        <taxon>Bacillaceae</taxon>
        <taxon>Metabacillus</taxon>
    </lineage>
</organism>
<feature type="non-terminal residue" evidence="2">
    <location>
        <position position="1"/>
    </location>
</feature>
<keyword evidence="3" id="KW-1185">Reference proteome</keyword>
<dbReference type="Gene3D" id="2.60.40.1080">
    <property type="match status" value="1"/>
</dbReference>
<dbReference type="AlphaFoldDB" id="A0A7X2V5H9"/>
<proteinExistence type="predicted"/>
<dbReference type="Pfam" id="PF16403">
    <property type="entry name" value="Bact_surface_Ig-like"/>
    <property type="match status" value="4"/>
</dbReference>
<dbReference type="PANTHER" id="PTHR24273">
    <property type="entry name" value="FI04643P-RELATED"/>
    <property type="match status" value="1"/>
</dbReference>
<dbReference type="SUPFAM" id="SSF49373">
    <property type="entry name" value="Invasin/intimin cell-adhesion fragments"/>
    <property type="match status" value="1"/>
</dbReference>
<dbReference type="PANTHER" id="PTHR24273:SF32">
    <property type="entry name" value="HYALIN"/>
    <property type="match status" value="1"/>
</dbReference>
<dbReference type="Gene3D" id="2.60.40.10">
    <property type="entry name" value="Immunoglobulins"/>
    <property type="match status" value="4"/>
</dbReference>
<dbReference type="RefSeq" id="WP_155112601.1">
    <property type="nucleotide sequence ID" value="NZ_WMIB01000011.1"/>
</dbReference>
<dbReference type="SMART" id="SM00635">
    <property type="entry name" value="BID_2"/>
    <property type="match status" value="1"/>
</dbReference>
<evidence type="ECO:0000313" key="2">
    <source>
        <dbReference type="EMBL" id="MTH54073.1"/>
    </source>
</evidence>
<dbReference type="OrthoDB" id="2487348at2"/>
<comment type="caution">
    <text evidence="2">The sequence shown here is derived from an EMBL/GenBank/DDBJ whole genome shotgun (WGS) entry which is preliminary data.</text>
</comment>
<dbReference type="Proteomes" id="UP000434639">
    <property type="component" value="Unassembled WGS sequence"/>
</dbReference>
<sequence>DKSGNTSSVQRKVTVIDNIKPVITGTQDKQINFNDAFNPLAGVSASDNNDGDLTSAIKVTGSVNVNGVGIYVLTYSVTDKSGNTSSAERKVTVIDNVKPVITGTQDKQINFNDAFNPLAGVSASDNNDGDLTSAIKVTGSVNINKAGIYVLTYSVTDKSGNTSSAQRKITVIDNIKPVITGTQDKQINFNDAFDPLAGVTASDNNDGDLTSAIKIEGLVDVNKAGSYTLTYSVTDKSGNAVSAERKVTVIDHIKPAFSGAEDITIGLNTEFDLLAGVSASDNNDGDLTPAISTNGSVNTTVEGNYTVTYSVSDRAGNTSEISRIITVKKIKVSSLEINMPSSMKTGVSRQLTVTFNPSNATDQALSWSSSDESVAIIDKNGLVTSVSEGTVTITATADGISTSKTLIVSDQPNLYLNAYGSVIINNVIRSMEIDILNYEYQEKAYVEKIEIYEGNSLFTSYSKESLQNSGISTTINPRSNWGINISFKLGIWKNGSKVIVTVRNEKGNLYTYSKML</sequence>
<evidence type="ECO:0000259" key="1">
    <source>
        <dbReference type="SMART" id="SM00635"/>
    </source>
</evidence>
<dbReference type="InterPro" id="IPR008964">
    <property type="entry name" value="Invasin/intimin_cell_adhesion"/>
</dbReference>
<dbReference type="InterPro" id="IPR013783">
    <property type="entry name" value="Ig-like_fold"/>
</dbReference>
<dbReference type="InterPro" id="IPR003343">
    <property type="entry name" value="Big_2"/>
</dbReference>
<dbReference type="InterPro" id="IPR032179">
    <property type="entry name" value="Cry22Aa_Ig-like"/>
</dbReference>
<evidence type="ECO:0000313" key="3">
    <source>
        <dbReference type="Proteomes" id="UP000434639"/>
    </source>
</evidence>
<gene>
    <name evidence="2" type="ORF">GKZ89_11700</name>
</gene>
<dbReference type="Pfam" id="PF02368">
    <property type="entry name" value="Big_2"/>
    <property type="match status" value="1"/>
</dbReference>
<accession>A0A7X2V5H9</accession>
<protein>
    <submittedName>
        <fullName evidence="2">DUF5011 domain-containing protein</fullName>
    </submittedName>
</protein>
<reference evidence="2 3" key="1">
    <citation type="journal article" date="2017" name="Int. J. Syst. Evol. Microbiol.">
        <title>Bacillus mangrovi sp. nov., isolated from a sediment sample from a mangrove forest.</title>
        <authorList>
            <person name="Gupta V."/>
            <person name="Singh P.K."/>
            <person name="Korpole S."/>
            <person name="Tanuku N.R.S."/>
            <person name="Pinnaka A.K."/>
        </authorList>
    </citation>
    <scope>NUCLEOTIDE SEQUENCE [LARGE SCALE GENOMIC DNA]</scope>
    <source>
        <strain evidence="2 3">KCTC 33872</strain>
    </source>
</reference>
<feature type="domain" description="BIG2" evidence="1">
    <location>
        <begin position="331"/>
        <end position="407"/>
    </location>
</feature>